<feature type="region of interest" description="Disordered" evidence="1">
    <location>
        <begin position="43"/>
        <end position="72"/>
    </location>
</feature>
<dbReference type="EMBL" id="UINC01182353">
    <property type="protein sequence ID" value="SVD92518.1"/>
    <property type="molecule type" value="Genomic_DNA"/>
</dbReference>
<accession>A0A382ZCU8</accession>
<reference evidence="2" key="1">
    <citation type="submission" date="2018-05" db="EMBL/GenBank/DDBJ databases">
        <authorList>
            <person name="Lanie J.A."/>
            <person name="Ng W.-L."/>
            <person name="Kazmierczak K.M."/>
            <person name="Andrzejewski T.M."/>
            <person name="Davidsen T.M."/>
            <person name="Wayne K.J."/>
            <person name="Tettelin H."/>
            <person name="Glass J.I."/>
            <person name="Rusch D."/>
            <person name="Podicherti R."/>
            <person name="Tsui H.-C.T."/>
            <person name="Winkler M.E."/>
        </authorList>
    </citation>
    <scope>NUCLEOTIDE SEQUENCE</scope>
</reference>
<evidence type="ECO:0000256" key="1">
    <source>
        <dbReference type="SAM" id="MobiDB-lite"/>
    </source>
</evidence>
<gene>
    <name evidence="2" type="ORF">METZ01_LOCUS445372</name>
</gene>
<evidence type="ECO:0000313" key="2">
    <source>
        <dbReference type="EMBL" id="SVD92518.1"/>
    </source>
</evidence>
<name>A0A382ZCU8_9ZZZZ</name>
<sequence>MLSEVKIYKPNKETNKLEHCKTISKEEVKIIYDSALDKSNSHINISGSGYKNSGKKTHPRHTKSKPATHSEITKYAPGARKQNCIMCKKSYYATNKRNTKFCSQKCGRAMSNEYKKERECQKNHGMSLLEKLKNKILKTK</sequence>
<protein>
    <submittedName>
        <fullName evidence="2">Uncharacterized protein</fullName>
    </submittedName>
</protein>
<dbReference type="AlphaFoldDB" id="A0A382ZCU8"/>
<feature type="compositionally biased region" description="Basic residues" evidence="1">
    <location>
        <begin position="53"/>
        <end position="66"/>
    </location>
</feature>
<proteinExistence type="predicted"/>
<organism evidence="2">
    <name type="scientific">marine metagenome</name>
    <dbReference type="NCBI Taxonomy" id="408172"/>
    <lineage>
        <taxon>unclassified sequences</taxon>
        <taxon>metagenomes</taxon>
        <taxon>ecological metagenomes</taxon>
    </lineage>
</organism>